<dbReference type="Pfam" id="PF00892">
    <property type="entry name" value="EamA"/>
    <property type="match status" value="1"/>
</dbReference>
<dbReference type="InterPro" id="IPR037185">
    <property type="entry name" value="EmrE-like"/>
</dbReference>
<dbReference type="GO" id="GO:0016020">
    <property type="term" value="C:membrane"/>
    <property type="evidence" value="ECO:0007669"/>
    <property type="project" value="InterPro"/>
</dbReference>
<reference evidence="5" key="1">
    <citation type="submission" date="2018-02" db="EMBL/GenBank/DDBJ databases">
        <authorList>
            <person name="Cohen D.B."/>
            <person name="Kent A.D."/>
        </authorList>
    </citation>
    <scope>NUCLEOTIDE SEQUENCE</scope>
</reference>
<organism evidence="5">
    <name type="scientific">Fagus sylvatica</name>
    <name type="common">Beechnut</name>
    <dbReference type="NCBI Taxonomy" id="28930"/>
    <lineage>
        <taxon>Eukaryota</taxon>
        <taxon>Viridiplantae</taxon>
        <taxon>Streptophyta</taxon>
        <taxon>Embryophyta</taxon>
        <taxon>Tracheophyta</taxon>
        <taxon>Spermatophyta</taxon>
        <taxon>Magnoliopsida</taxon>
        <taxon>eudicotyledons</taxon>
        <taxon>Gunneridae</taxon>
        <taxon>Pentapetalae</taxon>
        <taxon>rosids</taxon>
        <taxon>fabids</taxon>
        <taxon>Fagales</taxon>
        <taxon>Fagaceae</taxon>
        <taxon>Fagus</taxon>
    </lineage>
</organism>
<dbReference type="SUPFAM" id="SSF103481">
    <property type="entry name" value="Multidrug resistance efflux transporter EmrE"/>
    <property type="match status" value="1"/>
</dbReference>
<feature type="transmembrane region" description="Helical" evidence="3">
    <location>
        <begin position="185"/>
        <end position="210"/>
    </location>
</feature>
<feature type="domain" description="EamA" evidence="4">
    <location>
        <begin position="15"/>
        <end position="75"/>
    </location>
</feature>
<comment type="subcellular location">
    <subcellularLocation>
        <location evidence="1">Membrane</location>
        <topology evidence="1">Multi-pass membrane protein</topology>
    </subcellularLocation>
</comment>
<keyword evidence="3" id="KW-0812">Transmembrane</keyword>
<sequence length="273" mass="29493">MGRCSSFAKKYNRVCFLQYLTNASLARTTVASATLMSSTSGLFTLFIGACLGQESIDIVKVIAVVVSMAGVAMTTLGKVSAPDESQLSTPANGKHSLLGDLFAILASLTYGLFTVLLKKFAGDEGRLDVQKLFGSIGLFTLVALWWLMWPLTAVGIEPNFRFPNSAKVTEIILINGFVGSFLSDYFWALGVVWTSPLVAALGASLTIPLAMMEDMLVYGQHYSLIYIIGSAQELPSKSGDPLGLVVVTTYIKWSRGGYDRRRLTVVAVGFDKE</sequence>
<feature type="transmembrane region" description="Helical" evidence="3">
    <location>
        <begin position="97"/>
        <end position="117"/>
    </location>
</feature>
<keyword evidence="3" id="KW-0472">Membrane</keyword>
<dbReference type="InterPro" id="IPR000620">
    <property type="entry name" value="EamA_dom"/>
</dbReference>
<dbReference type="EMBL" id="OIVN01001180">
    <property type="protein sequence ID" value="SPC90832.1"/>
    <property type="molecule type" value="Genomic_DNA"/>
</dbReference>
<evidence type="ECO:0000256" key="3">
    <source>
        <dbReference type="SAM" id="Phobius"/>
    </source>
</evidence>
<dbReference type="PANTHER" id="PTHR23051">
    <property type="entry name" value="SOLUTE CARRIER FAMILY 35, MEMBER F5"/>
    <property type="match status" value="1"/>
</dbReference>
<dbReference type="PANTHER" id="PTHR23051:SF10">
    <property type="entry name" value="EAMA DOMAIN-CONTAINING PROTEIN"/>
    <property type="match status" value="1"/>
</dbReference>
<feature type="transmembrane region" description="Helical" evidence="3">
    <location>
        <begin position="129"/>
        <end position="148"/>
    </location>
</feature>
<evidence type="ECO:0000259" key="4">
    <source>
        <dbReference type="Pfam" id="PF00892"/>
    </source>
</evidence>
<feature type="transmembrane region" description="Helical" evidence="3">
    <location>
        <begin position="30"/>
        <end position="51"/>
    </location>
</feature>
<protein>
    <recommendedName>
        <fullName evidence="4">EamA domain-containing protein</fullName>
    </recommendedName>
</protein>
<evidence type="ECO:0000256" key="1">
    <source>
        <dbReference type="ARBA" id="ARBA00004141"/>
    </source>
</evidence>
<accession>A0A2N9FU72</accession>
<evidence type="ECO:0000256" key="2">
    <source>
        <dbReference type="ARBA" id="ARBA00007635"/>
    </source>
</evidence>
<name>A0A2N9FU72_FAGSY</name>
<comment type="similarity">
    <text evidence="2">Belongs to the drug/metabolite transporter (DMT) superfamily. Plant drug/metabolite exporter (P-DME) (TC 2.A.7.4) family.</text>
</comment>
<gene>
    <name evidence="5" type="ORF">FSB_LOCUS18714</name>
</gene>
<proteinExistence type="inferred from homology"/>
<keyword evidence="3" id="KW-1133">Transmembrane helix</keyword>
<evidence type="ECO:0000313" key="5">
    <source>
        <dbReference type="EMBL" id="SPC90832.1"/>
    </source>
</evidence>
<dbReference type="AlphaFoldDB" id="A0A2N9FU72"/>
<feature type="transmembrane region" description="Helical" evidence="3">
    <location>
        <begin position="58"/>
        <end position="77"/>
    </location>
</feature>